<dbReference type="SUPFAM" id="SSF160897">
    <property type="entry name" value="Taf5 N-terminal domain-like"/>
    <property type="match status" value="1"/>
</dbReference>
<protein>
    <recommendedName>
        <fullName evidence="6">WD repeat-containing protein</fullName>
    </recommendedName>
</protein>
<evidence type="ECO:0000256" key="2">
    <source>
        <dbReference type="ARBA" id="ARBA00023242"/>
    </source>
</evidence>
<dbReference type="InterPro" id="IPR037264">
    <property type="entry name" value="TFIID_NTD2_sf"/>
</dbReference>
<evidence type="ECO:0000313" key="4">
    <source>
        <dbReference type="EMBL" id="KJP90280.1"/>
    </source>
</evidence>
<dbReference type="PANTHER" id="PTHR19879">
    <property type="entry name" value="TRANSCRIPTION INITIATION FACTOR TFIID"/>
    <property type="match status" value="1"/>
</dbReference>
<dbReference type="InterPro" id="IPR015943">
    <property type="entry name" value="WD40/YVTN_repeat-like_dom_sf"/>
</dbReference>
<name>A0A0D9QT88_PLAFR</name>
<dbReference type="InterPro" id="IPR001680">
    <property type="entry name" value="WD40_rpt"/>
</dbReference>
<feature type="compositionally biased region" description="Polar residues" evidence="3">
    <location>
        <begin position="736"/>
        <end position="764"/>
    </location>
</feature>
<dbReference type="SMART" id="SM00320">
    <property type="entry name" value="WD40"/>
    <property type="match status" value="6"/>
</dbReference>
<dbReference type="GO" id="GO:0005669">
    <property type="term" value="C:transcription factor TFIID complex"/>
    <property type="evidence" value="ECO:0007669"/>
    <property type="project" value="TreeGrafter"/>
</dbReference>
<dbReference type="GO" id="GO:0016251">
    <property type="term" value="F:RNA polymerase II general transcription initiation factor activity"/>
    <property type="evidence" value="ECO:0007669"/>
    <property type="project" value="TreeGrafter"/>
</dbReference>
<sequence length="1734" mass="194904">MNNNNKNNNFSKNNGSNNGNNNENYNNIRNSSGGMVGSNLNVPCSMGGMSNVNGMAQLHSNMNKMHGNLKNMPGNLNSLANSMKHSMSGYANGMPSGMNSMPGSMSNMPGGKHSLPSGMNSLPAGMSSMPGAMNTLSGGHGNISIMRSGANTPMSNMNSKVNISNTGVNIQTDMNLKNRIKMVNSDIPSASRNMNNLFSKSNNNHLRENVMNNLNYNYNNVNYNTMMKSNIEMNNKMLGAEGVGKSPQDSNGANKNAENFANIYNSNKMVMQTSVNNKHFRNADGINMNRFYVNDMKNVENNMIPLNNKMKNVKDSQSSSMLQYREKEYLENVYKNMDKYMLGKSDKDNLYISSKQLSSLNSGNTPSGGASGSASGMSNGSTHARNLKNLDAPQMYKAMSITPMNAKSGMNKVFTFSPNDKGSFHAEALAEAKLNNQVKDADYRHMNKAVNMLFNEQANYGPYGVSSVNHHGTDNAAETTPSSVKPFFAPPNTLLDAKSYKKNVENLKDHKSGNEDKQVRYNHLIEGSNLNKGPNPENASMAPSPFGNIIVKNQNMRTGDMSNSPMPNSNNDANTLTNLDNAEAYKFHINKERLNANESPHFATPVNIPKGHLKDNNKVKNTSAKKYKSHSKIMKQADQEKNMTPSMCKMDSDVVLNKKENDNANTTTGATIIMNKSRAYEEMKMDNNGVPLDKLGNNSAHFNGDTSNENNMNTIDLTVGTGGSTISSSTPYSTGMYQMSNGKNAINGNETDTLGPYNQNAQTEQKTDGENLKKTEQVEEKKRKKKREKKEEKGKDKNKEMTKNEKGALFPFDQNVKGEKKNIDYNNYMYNITESSEQGAFNSTAQSVLQTTDGYMSSRGFHVTSGASMISNMHMDMQMGDHMNASLSASLNESLNASLNASLNTSLSFPEDVKDPNHLHNNKNYFFPNYDPNKNETNVFMDKDKSMLNSMDLLNEDDLRSYKMKKNLSDLYGEEITALSPEQMESDRKLIALTKLFGDVIDENDNLGSSKISDGVMENKPYSPTPSTCRNNAPQNLELLKNMSLDTLLNNLNIDRDVLDILKEKINNINRNINLTIRSAVPHEQLTDTKGERQNLDLEQLITLFDDFINWYENNLIQIKLQLQNVSFCLLLEIFILILTNSYEHIADFKKKYLKKFAAYEPVTKFLTTCVNVSQMFEIALIRFKEKNAKHVVHMTKLGKKSLWQYLTVYGGISLYNLITTKIKIVEIKDQESNFNFFNSFVSANFLYNAKMDFPVTWSLPSIYLTKDESVEDESNKPGCEKDENHYVPNESSDAFYYYKHILKVQKKNRLKVTKNRMPSMLYYCLNNCSDMTCAEISGLDGSLVATAHSNNIIKLWNIKQSQINKIKKKKKNMEEEKINEVNMNDTITRRHEYLEENHTTSIDLDYDDENDGICKLYGNMFNVTSLRFGESNKILLSGNVNGDVYLYSTISNKNYVKYVGGHTPIWSLDTAFLGYFFCSSEDDGNLRIYSTNRTYPFITYTYNCPANVSKYHYNSTLVACGYYDNYVHLYDVRVNSFIKRFKNNYPSNQGVTSLSFSKNGRLLSYAGGYTNNINLIDLAMDKFIDVEPKMAISAKPGHNNTEYTQKSKPFDTDLDAKLLSTTNEATQNGRIPFDTDLNSFEDKILSIDFSYDNNLLVSMSCNNLIDFYNCSKASHEIKHSTQKKKIKLEESKSKRNHPYVNLSKSYGVNHSNLMSAKFTPENVLLLFGINTLI</sequence>
<dbReference type="VEuPathDB" id="PlasmoDB:AK88_00128"/>
<dbReference type="PANTHER" id="PTHR19879:SF1">
    <property type="entry name" value="CANNONBALL-RELATED"/>
    <property type="match status" value="1"/>
</dbReference>
<dbReference type="SUPFAM" id="SSF50978">
    <property type="entry name" value="WD40 repeat-like"/>
    <property type="match status" value="1"/>
</dbReference>
<dbReference type="GO" id="GO:0006367">
    <property type="term" value="P:transcription initiation at RNA polymerase II promoter"/>
    <property type="evidence" value="ECO:0007669"/>
    <property type="project" value="TreeGrafter"/>
</dbReference>
<evidence type="ECO:0000256" key="3">
    <source>
        <dbReference type="SAM" id="MobiDB-lite"/>
    </source>
</evidence>
<feature type="compositionally biased region" description="Low complexity" evidence="3">
    <location>
        <begin position="362"/>
        <end position="382"/>
    </location>
</feature>
<dbReference type="OMA" id="PTNMNNI"/>
<dbReference type="GeneID" id="24265442"/>
<feature type="region of interest" description="Disordered" evidence="3">
    <location>
        <begin position="732"/>
        <end position="805"/>
    </location>
</feature>
<reference evidence="4 5" key="1">
    <citation type="submission" date="2014-03" db="EMBL/GenBank/DDBJ databases">
        <title>The Genome Sequence of Plasmodium fragile nilgiri.</title>
        <authorList>
            <consortium name="The Broad Institute Genomics Platform"/>
            <consortium name="The Broad Institute Genome Sequencing Center for Infectious Disease"/>
            <person name="Neafsey D."/>
            <person name="Duraisingh M."/>
            <person name="Young S.K."/>
            <person name="Zeng Q."/>
            <person name="Gargeya S."/>
            <person name="Abouelleil A."/>
            <person name="Alvarado L."/>
            <person name="Chapman S.B."/>
            <person name="Gainer-Dewar J."/>
            <person name="Goldberg J."/>
            <person name="Griggs A."/>
            <person name="Gujja S."/>
            <person name="Hansen M."/>
            <person name="Howarth C."/>
            <person name="Imamovic A."/>
            <person name="Larimer J."/>
            <person name="Pearson M."/>
            <person name="Poon T.W."/>
            <person name="Priest M."/>
            <person name="Roberts A."/>
            <person name="Saif S."/>
            <person name="Shea T."/>
            <person name="Sykes S."/>
            <person name="Wortman J."/>
            <person name="Nusbaum C."/>
            <person name="Birren B."/>
        </authorList>
    </citation>
    <scope>NUCLEOTIDE SEQUENCE [LARGE SCALE GENOMIC DNA]</scope>
    <source>
        <strain evidence="5">nilgiri</strain>
    </source>
</reference>
<dbReference type="InterPro" id="IPR036322">
    <property type="entry name" value="WD40_repeat_dom_sf"/>
</dbReference>
<keyword evidence="5" id="KW-1185">Reference proteome</keyword>
<feature type="compositionally biased region" description="Basic and acidic residues" evidence="3">
    <location>
        <begin position="789"/>
        <end position="805"/>
    </location>
</feature>
<dbReference type="Gene3D" id="1.25.40.500">
    <property type="entry name" value="TFIID subunit TAF5, NTD2 domain"/>
    <property type="match status" value="1"/>
</dbReference>
<feature type="compositionally biased region" description="Basic and acidic residues" evidence="3">
    <location>
        <begin position="765"/>
        <end position="781"/>
    </location>
</feature>
<comment type="subcellular location">
    <subcellularLocation>
        <location evidence="1">Nucleus</location>
    </subcellularLocation>
</comment>
<accession>A0A0D9QT88</accession>
<gene>
    <name evidence="4" type="ORF">AK88_00128</name>
</gene>
<evidence type="ECO:0000313" key="5">
    <source>
        <dbReference type="Proteomes" id="UP000054561"/>
    </source>
</evidence>
<evidence type="ECO:0008006" key="6">
    <source>
        <dbReference type="Google" id="ProtNLM"/>
    </source>
</evidence>
<proteinExistence type="predicted"/>
<feature type="region of interest" description="Disordered" evidence="3">
    <location>
        <begin position="1"/>
        <end position="32"/>
    </location>
</feature>
<dbReference type="Proteomes" id="UP000054561">
    <property type="component" value="Unassembled WGS sequence"/>
</dbReference>
<dbReference type="RefSeq" id="XP_012333202.1">
    <property type="nucleotide sequence ID" value="XM_012477779.1"/>
</dbReference>
<dbReference type="OrthoDB" id="10266330at2759"/>
<keyword evidence="2" id="KW-0539">Nucleus</keyword>
<evidence type="ECO:0000256" key="1">
    <source>
        <dbReference type="ARBA" id="ARBA00004123"/>
    </source>
</evidence>
<dbReference type="EMBL" id="KQ001645">
    <property type="protein sequence ID" value="KJP90280.1"/>
    <property type="molecule type" value="Genomic_DNA"/>
</dbReference>
<feature type="region of interest" description="Disordered" evidence="3">
    <location>
        <begin position="357"/>
        <end position="385"/>
    </location>
</feature>
<dbReference type="Gene3D" id="2.130.10.10">
    <property type="entry name" value="YVTN repeat-like/Quinoprotein amine dehydrogenase"/>
    <property type="match status" value="2"/>
</dbReference>
<organism evidence="4 5">
    <name type="scientific">Plasmodium fragile</name>
    <dbReference type="NCBI Taxonomy" id="5857"/>
    <lineage>
        <taxon>Eukaryota</taxon>
        <taxon>Sar</taxon>
        <taxon>Alveolata</taxon>
        <taxon>Apicomplexa</taxon>
        <taxon>Aconoidasida</taxon>
        <taxon>Haemosporida</taxon>
        <taxon>Plasmodiidae</taxon>
        <taxon>Plasmodium</taxon>
        <taxon>Plasmodium (Plasmodium)</taxon>
    </lineage>
</organism>